<dbReference type="Proteomes" id="UP000037778">
    <property type="component" value="Unassembled WGS sequence"/>
</dbReference>
<accession>A0A087EQ94</accession>
<dbReference type="Pfam" id="PF02410">
    <property type="entry name" value="RsfS"/>
    <property type="match status" value="1"/>
</dbReference>
<evidence type="ECO:0000313" key="12">
    <source>
        <dbReference type="Proteomes" id="UP000050269"/>
    </source>
</evidence>
<keyword evidence="11" id="KW-1185">Reference proteome</keyword>
<sequence length="118" mass="13309">MNSKEKLEVIVKAADSKRAHNIVALNVHEVSLMADYFVIMDAASNRQVKSIADEVADQAEEAGISVKEVEGKDTAKWILLDLGDVIVHVFQEDEREYYNLEKLWSDADSVDVSEWVKD</sequence>
<comment type="subcellular location">
    <subcellularLocation>
        <location evidence="5">Cytoplasm</location>
    </subcellularLocation>
</comment>
<dbReference type="GO" id="GO:0090071">
    <property type="term" value="P:negative regulation of ribosome biogenesis"/>
    <property type="evidence" value="ECO:0007669"/>
    <property type="project" value="UniProtKB-UniRule"/>
</dbReference>
<keyword evidence="3 5" id="KW-0678">Repressor</keyword>
<dbReference type="AlphaFoldDB" id="A0A087EQ94"/>
<keyword evidence="2 5" id="KW-0963">Cytoplasm</keyword>
<dbReference type="RefSeq" id="WP_034531185.1">
    <property type="nucleotide sequence ID" value="NZ_BAABVW010000118.1"/>
</dbReference>
<comment type="subunit">
    <text evidence="5">Interacts with ribosomal protein uL14 (rplN).</text>
</comment>
<evidence type="ECO:0000313" key="7">
    <source>
        <dbReference type="EMBL" id="KOY76139.1"/>
    </source>
</evidence>
<protein>
    <recommendedName>
        <fullName evidence="5">Ribosomal silencing factor RsfS</fullName>
    </recommendedName>
</protein>
<dbReference type="FunFam" id="3.30.460.10:FF:000015">
    <property type="entry name" value="Ribosomal silencing factor RsfS"/>
    <property type="match status" value="1"/>
</dbReference>
<evidence type="ECO:0000313" key="13">
    <source>
        <dbReference type="Proteomes" id="UP000067203"/>
    </source>
</evidence>
<organism evidence="8 10">
    <name type="scientific">Apilactobacillus kunkeei</name>
    <dbReference type="NCBI Taxonomy" id="148814"/>
    <lineage>
        <taxon>Bacteria</taxon>
        <taxon>Bacillati</taxon>
        <taxon>Bacillota</taxon>
        <taxon>Bacilli</taxon>
        <taxon>Lactobacillales</taxon>
        <taxon>Lactobacillaceae</taxon>
        <taxon>Apilactobacillus</taxon>
    </lineage>
</organism>
<keyword evidence="4 5" id="KW-0810">Translation regulation</keyword>
<dbReference type="InterPro" id="IPR043519">
    <property type="entry name" value="NT_sf"/>
</dbReference>
<evidence type="ECO:0000313" key="9">
    <source>
        <dbReference type="EMBL" id="KPN81993.1"/>
    </source>
</evidence>
<comment type="similarity">
    <text evidence="1 5">Belongs to the Iojap/RsfS family.</text>
</comment>
<evidence type="ECO:0000313" key="10">
    <source>
        <dbReference type="Proteomes" id="UP000037749"/>
    </source>
</evidence>
<name>A0A087EQ94_9LACO</name>
<dbReference type="HAMAP" id="MF_01477">
    <property type="entry name" value="Iojap_RsfS"/>
    <property type="match status" value="1"/>
</dbReference>
<comment type="function">
    <text evidence="5">Functions as a ribosomal silencing factor. Interacts with ribosomal protein uL14 (rplN), blocking formation of intersubunit bridge B8. Prevents association of the 30S and 50S ribosomal subunits and the formation of functional ribosomes, thus repressing translation.</text>
</comment>
<dbReference type="EMBL" id="JXCY01000006">
    <property type="protein sequence ID" value="KOY76139.1"/>
    <property type="molecule type" value="Genomic_DNA"/>
</dbReference>
<dbReference type="Proteomes" id="UP000067203">
    <property type="component" value="Chromosome"/>
</dbReference>
<dbReference type="GO" id="GO:0043023">
    <property type="term" value="F:ribosomal large subunit binding"/>
    <property type="evidence" value="ECO:0007669"/>
    <property type="project" value="TreeGrafter"/>
</dbReference>
<dbReference type="EMBL" id="CP012920">
    <property type="protein sequence ID" value="ALJ31953.1"/>
    <property type="molecule type" value="Genomic_DNA"/>
</dbReference>
<dbReference type="EMBL" id="JXDF01000017">
    <property type="protein sequence ID" value="KPN81993.1"/>
    <property type="molecule type" value="Genomic_DNA"/>
</dbReference>
<dbReference type="OrthoDB" id="9793681at2"/>
<dbReference type="EMBL" id="JXCZ01000017">
    <property type="protein sequence ID" value="KOY79310.1"/>
    <property type="molecule type" value="Genomic_DNA"/>
</dbReference>
<evidence type="ECO:0000256" key="3">
    <source>
        <dbReference type="ARBA" id="ARBA00022491"/>
    </source>
</evidence>
<evidence type="ECO:0000256" key="1">
    <source>
        <dbReference type="ARBA" id="ARBA00010574"/>
    </source>
</evidence>
<evidence type="ECO:0000256" key="5">
    <source>
        <dbReference type="HAMAP-Rule" id="MF_01477"/>
    </source>
</evidence>
<evidence type="ECO:0000313" key="11">
    <source>
        <dbReference type="Proteomes" id="UP000037778"/>
    </source>
</evidence>
<reference evidence="6 13" key="3">
    <citation type="journal article" date="2016" name="PeerJ">
        <title>Genome sequencing and analysis of the first complete genome of Lactobacillus kunkeei strain MP2, an Apis mellifera gut isolate.</title>
        <authorList>
            <person name="Asenjo F."/>
            <person name="Olmos A."/>
            <person name="Henriquez-Piskulich P."/>
            <person name="Polanco V."/>
            <person name="Aldea P."/>
            <person name="Ugalde J.A."/>
            <person name="Trombert A.N."/>
        </authorList>
    </citation>
    <scope>NUCLEOTIDE SEQUENCE [LARGE SCALE GENOMIC DNA]</scope>
    <source>
        <strain evidence="6 13">MP2</strain>
    </source>
</reference>
<dbReference type="InterPro" id="IPR004394">
    <property type="entry name" value="Iojap/RsfS/C7orf30"/>
</dbReference>
<dbReference type="PATRIC" id="fig|148814.10.peg.649"/>
<dbReference type="STRING" id="148814.APS55_06890"/>
<reference evidence="10 11" key="1">
    <citation type="journal article" date="2015" name="Genome Biol. Evol.">
        <title>Functionally Structured Genomes in Lactobacillus kunkeei Colonizing the Honey Crop and Food Products of Honeybees and Stingless Bees.</title>
        <authorList>
            <person name="Tamarit D."/>
            <person name="Ellegaard K.M."/>
            <person name="Wikander J."/>
            <person name="Olofsson T."/>
            <person name="Vasquez A."/>
            <person name="Andersson S.G."/>
        </authorList>
    </citation>
    <scope>NUCLEOTIDE SEQUENCE [LARGE SCALE GENOMIC DNA]</scope>
    <source>
        <strain evidence="7 11">LAko</strain>
        <strain evidence="8 10">LAla</strain>
        <strain evidence="9 12">LMbo</strain>
    </source>
</reference>
<dbReference type="NCBIfam" id="TIGR00090">
    <property type="entry name" value="rsfS_iojap_ybeB"/>
    <property type="match status" value="1"/>
</dbReference>
<dbReference type="GO" id="GO:0017148">
    <property type="term" value="P:negative regulation of translation"/>
    <property type="evidence" value="ECO:0007669"/>
    <property type="project" value="UniProtKB-UniRule"/>
</dbReference>
<dbReference type="Proteomes" id="UP000037749">
    <property type="component" value="Unassembled WGS sequence"/>
</dbReference>
<dbReference type="PANTHER" id="PTHR21043">
    <property type="entry name" value="IOJAP SUPERFAMILY ORTHOLOG"/>
    <property type="match status" value="1"/>
</dbReference>
<proteinExistence type="inferred from homology"/>
<dbReference type="PANTHER" id="PTHR21043:SF0">
    <property type="entry name" value="MITOCHONDRIAL ASSEMBLY OF RIBOSOMAL LARGE SUBUNIT PROTEIN 1"/>
    <property type="match status" value="1"/>
</dbReference>
<evidence type="ECO:0000256" key="4">
    <source>
        <dbReference type="ARBA" id="ARBA00022845"/>
    </source>
</evidence>
<gene>
    <name evidence="5" type="primary">rsfS</name>
    <name evidence="6" type="ORF">APS55_06890</name>
    <name evidence="7" type="ORF">RZ71_05840</name>
    <name evidence="8" type="ORF">RZ72_11130</name>
    <name evidence="9" type="ORF">RZ78_11000</name>
</gene>
<dbReference type="SUPFAM" id="SSF81301">
    <property type="entry name" value="Nucleotidyltransferase"/>
    <property type="match status" value="1"/>
</dbReference>
<dbReference type="GO" id="GO:0042256">
    <property type="term" value="P:cytosolic ribosome assembly"/>
    <property type="evidence" value="ECO:0007669"/>
    <property type="project" value="UniProtKB-UniRule"/>
</dbReference>
<dbReference type="KEGG" id="lku:APS55_06890"/>
<evidence type="ECO:0000313" key="8">
    <source>
        <dbReference type="EMBL" id="KOY79310.1"/>
    </source>
</evidence>
<dbReference type="Proteomes" id="UP000050269">
    <property type="component" value="Unassembled WGS sequence"/>
</dbReference>
<evidence type="ECO:0000313" key="6">
    <source>
        <dbReference type="EMBL" id="ALJ31953.1"/>
    </source>
</evidence>
<reference evidence="13" key="2">
    <citation type="submission" date="2015-10" db="EMBL/GenBank/DDBJ databases">
        <title>Bioinformatic analysis of the first complete genome sequence of Lactobacillus kunkeei strain MP2, an Apis mellifera gut isolate.</title>
        <authorList>
            <person name="Asenjo F."/>
            <person name="Olmos A."/>
            <person name="Henriquez-Piskulich P."/>
            <person name="Aldea P."/>
            <person name="Ugalde J.A."/>
            <person name="Trombert A.N."/>
        </authorList>
    </citation>
    <scope>NUCLEOTIDE SEQUENCE [LARGE SCALE GENOMIC DNA]</scope>
    <source>
        <strain evidence="13">MP2</strain>
    </source>
</reference>
<dbReference type="Gene3D" id="3.30.460.10">
    <property type="entry name" value="Beta Polymerase, domain 2"/>
    <property type="match status" value="1"/>
</dbReference>
<evidence type="ECO:0000256" key="2">
    <source>
        <dbReference type="ARBA" id="ARBA00022490"/>
    </source>
</evidence>
<dbReference type="eggNOG" id="COG0799">
    <property type="taxonomic scope" value="Bacteria"/>
</dbReference>
<dbReference type="GO" id="GO:0005737">
    <property type="term" value="C:cytoplasm"/>
    <property type="evidence" value="ECO:0007669"/>
    <property type="project" value="UniProtKB-SubCell"/>
</dbReference>